<dbReference type="Proteomes" id="UP000008983">
    <property type="component" value="Unassembled WGS sequence"/>
</dbReference>
<dbReference type="EMBL" id="GL984091">
    <property type="protein sequence ID" value="EGR29926.1"/>
    <property type="molecule type" value="Genomic_DNA"/>
</dbReference>
<dbReference type="InParanoid" id="G0QXX4"/>
<keyword evidence="5" id="KW-1185">Reference proteome</keyword>
<dbReference type="OrthoDB" id="284919at2759"/>
<evidence type="ECO:0000256" key="1">
    <source>
        <dbReference type="ARBA" id="ARBA00007527"/>
    </source>
</evidence>
<dbReference type="Pfam" id="PF03265">
    <property type="entry name" value="DNase_II"/>
    <property type="match status" value="1"/>
</dbReference>
<evidence type="ECO:0000256" key="2">
    <source>
        <dbReference type="ARBA" id="ARBA00022801"/>
    </source>
</evidence>
<gene>
    <name evidence="4" type="ORF">IMG5_145810</name>
</gene>
<sequence length="338" mass="38579">MKIQLLFLTFLVLTIQKSTTEPQCRNQNDELVDWFIILKHPQGTEYSYCDSNECTQLRSTGLDLNNPKDSPLLNTLKQIQKVDSSEYGSIFWNDQPPQQKASFNVAHSKGVMGFGQNQGFILIHSAPKFPEIINKEIVLQIESGQLVFGQHFFCISSSTSELDAIAQAYNVDWPMVYDGNVAFEGLQYLKDMLNNERNEKDHKLTVEFTSLQGTKFLKMAKSGHWEVPFYDNVVTEQLKTGLYVESWGSPQENSDCHQQYEVLSNIEVKMPTGEKYKFTKDHSKYAISSNPTTPFVCLGDINRQNSQWKRGGGTICFRNGNAYKAFQEIMVVQQTCEQ</sequence>
<feature type="chain" id="PRO_5003408058" evidence="3">
    <location>
        <begin position="21"/>
        <end position="338"/>
    </location>
</feature>
<evidence type="ECO:0000313" key="4">
    <source>
        <dbReference type="EMBL" id="EGR29926.1"/>
    </source>
</evidence>
<dbReference type="AlphaFoldDB" id="G0QXX4"/>
<dbReference type="RefSeq" id="XP_004031162.1">
    <property type="nucleotide sequence ID" value="XM_004031114.1"/>
</dbReference>
<dbReference type="GO" id="GO:0004531">
    <property type="term" value="F:deoxyribonuclease II activity"/>
    <property type="evidence" value="ECO:0007669"/>
    <property type="project" value="InterPro"/>
</dbReference>
<dbReference type="CDD" id="cd09120">
    <property type="entry name" value="PLDc_DNaseII_1"/>
    <property type="match status" value="1"/>
</dbReference>
<comment type="similarity">
    <text evidence="1">Belongs to the DNase II family.</text>
</comment>
<dbReference type="OMA" id="YLMYNDE"/>
<accession>G0QXX4</accession>
<reference evidence="4 5" key="1">
    <citation type="submission" date="2011-07" db="EMBL/GenBank/DDBJ databases">
        <authorList>
            <person name="Coyne R."/>
            <person name="Brami D."/>
            <person name="Johnson J."/>
            <person name="Hostetler J."/>
            <person name="Hannick L."/>
            <person name="Clark T."/>
            <person name="Cassidy-Hanley D."/>
            <person name="Inman J."/>
        </authorList>
    </citation>
    <scope>NUCLEOTIDE SEQUENCE [LARGE SCALE GENOMIC DNA]</scope>
    <source>
        <strain evidence="4 5">G5</strain>
    </source>
</reference>
<dbReference type="InterPro" id="IPR004947">
    <property type="entry name" value="DNase_II"/>
</dbReference>
<protein>
    <submittedName>
        <fullName evidence="4">Uncharacterized protein</fullName>
    </submittedName>
</protein>
<evidence type="ECO:0000313" key="5">
    <source>
        <dbReference type="Proteomes" id="UP000008983"/>
    </source>
</evidence>
<dbReference type="PANTHER" id="PTHR10858:SF23">
    <property type="entry name" value="DEOXYRIBONUCLEASE II"/>
    <property type="match status" value="1"/>
</dbReference>
<organism evidence="4 5">
    <name type="scientific">Ichthyophthirius multifiliis</name>
    <name type="common">White spot disease agent</name>
    <name type="synonym">Ich</name>
    <dbReference type="NCBI Taxonomy" id="5932"/>
    <lineage>
        <taxon>Eukaryota</taxon>
        <taxon>Sar</taxon>
        <taxon>Alveolata</taxon>
        <taxon>Ciliophora</taxon>
        <taxon>Intramacronucleata</taxon>
        <taxon>Oligohymenophorea</taxon>
        <taxon>Hymenostomatida</taxon>
        <taxon>Ophryoglenina</taxon>
        <taxon>Ichthyophthirius</taxon>
    </lineage>
</organism>
<dbReference type="STRING" id="857967.G0QXX4"/>
<dbReference type="GeneID" id="14906051"/>
<dbReference type="CDD" id="cd09121">
    <property type="entry name" value="PLDc_DNaseII_2"/>
    <property type="match status" value="1"/>
</dbReference>
<dbReference type="eggNOG" id="KOG3825">
    <property type="taxonomic scope" value="Eukaryota"/>
</dbReference>
<dbReference type="PANTHER" id="PTHR10858">
    <property type="entry name" value="DEOXYRIBONUCLEASE II"/>
    <property type="match status" value="1"/>
</dbReference>
<name>G0QXX4_ICHMU</name>
<keyword evidence="2" id="KW-0378">Hydrolase</keyword>
<evidence type="ECO:0000256" key="3">
    <source>
        <dbReference type="SAM" id="SignalP"/>
    </source>
</evidence>
<proteinExistence type="inferred from homology"/>
<keyword evidence="3" id="KW-0732">Signal</keyword>
<feature type="signal peptide" evidence="3">
    <location>
        <begin position="1"/>
        <end position="20"/>
    </location>
</feature>